<dbReference type="Gene3D" id="3.90.940.20">
    <property type="entry name" value="RPB5-like RNA polymerase subunit"/>
    <property type="match status" value="1"/>
</dbReference>
<dbReference type="GO" id="GO:0003899">
    <property type="term" value="F:DNA-directed RNA polymerase activity"/>
    <property type="evidence" value="ECO:0007669"/>
    <property type="project" value="InterPro"/>
</dbReference>
<dbReference type="SUPFAM" id="SSF55287">
    <property type="entry name" value="RPB5-like RNA polymerase subunit"/>
    <property type="match status" value="1"/>
</dbReference>
<dbReference type="GO" id="GO:0006366">
    <property type="term" value="P:transcription by RNA polymerase II"/>
    <property type="evidence" value="ECO:0007669"/>
    <property type="project" value="TreeGrafter"/>
</dbReference>
<dbReference type="InterPro" id="IPR020608">
    <property type="entry name" value="RNA_pol_subH/Rpb5_CS"/>
</dbReference>
<dbReference type="Pfam" id="PF03871">
    <property type="entry name" value="RNA_pol_Rpb5_N"/>
    <property type="match status" value="1"/>
</dbReference>
<dbReference type="PIRSF" id="PIRSF000747">
    <property type="entry name" value="RPB5"/>
    <property type="match status" value="1"/>
</dbReference>
<evidence type="ECO:0000256" key="3">
    <source>
        <dbReference type="ARBA" id="ARBA00023242"/>
    </source>
</evidence>
<dbReference type="GO" id="GO:0042797">
    <property type="term" value="P:tRNA transcription by RNA polymerase III"/>
    <property type="evidence" value="ECO:0007669"/>
    <property type="project" value="TreeGrafter"/>
</dbReference>
<dbReference type="Pfam" id="PF01191">
    <property type="entry name" value="RNA_pol_Rpb5_C"/>
    <property type="match status" value="1"/>
</dbReference>
<dbReference type="PANTHER" id="PTHR10535:SF0">
    <property type="entry name" value="DNA-DIRECTED RNA POLYMERASES I, II, AND III SUBUNIT RPABC1"/>
    <property type="match status" value="1"/>
</dbReference>
<evidence type="ECO:0000256" key="1">
    <source>
        <dbReference type="ARBA" id="ARBA00004123"/>
    </source>
</evidence>
<dbReference type="SUPFAM" id="SSF53036">
    <property type="entry name" value="Eukaryotic RPB5 N-terminal domain"/>
    <property type="match status" value="1"/>
</dbReference>
<keyword evidence="3" id="KW-0539">Nucleus</keyword>
<dbReference type="InterPro" id="IPR036710">
    <property type="entry name" value="RNA_pol_Rpb5_N_sf"/>
</dbReference>
<accession>A0A7S1N9M2</accession>
<feature type="domain" description="RNA polymerase subunit H/Rpb5 C-terminal" evidence="5">
    <location>
        <begin position="143"/>
        <end position="215"/>
    </location>
</feature>
<sequence length="216" mass="25256">MSHSAEVYRMFRVFKTLFEMLHDRGYAVQDQDLNLTVDRFKRERCLLEGDGDQAQHRLKARSSLWLLHRKLTTGEGIFVFFPEDPKMGVKPIRAYHDRMVEEKITRAIVVTQQNPTPFAKQAMQALTAGGLHFEQFGENELMVNVTRHELVPKHQPLSDEEKRDFLKKHKLKEKDLPRIQQADPVTCYFGLSKGQVFRITRKSETAGTYITYRMVM</sequence>
<feature type="domain" description="RNA polymerase Rpb5 N-terminal" evidence="6">
    <location>
        <begin position="5"/>
        <end position="99"/>
    </location>
</feature>
<dbReference type="PROSITE" id="PS01110">
    <property type="entry name" value="RNA_POL_H_23KD"/>
    <property type="match status" value="1"/>
</dbReference>
<dbReference type="InterPro" id="IPR000783">
    <property type="entry name" value="RNA_pol_subH/Rpb5_C"/>
</dbReference>
<evidence type="ECO:0000313" key="7">
    <source>
        <dbReference type="EMBL" id="CAD9006737.1"/>
    </source>
</evidence>
<comment type="similarity">
    <text evidence="4">Belongs to the archaeal Rpo5/eukaryotic RPB5 RNA polymerase subunit family.</text>
</comment>
<name>A0A7S1N9M2_9EUGL</name>
<dbReference type="GO" id="GO:0005666">
    <property type="term" value="C:RNA polymerase III complex"/>
    <property type="evidence" value="ECO:0007669"/>
    <property type="project" value="TreeGrafter"/>
</dbReference>
<proteinExistence type="inferred from homology"/>
<keyword evidence="2" id="KW-0804">Transcription</keyword>
<dbReference type="AlphaFoldDB" id="A0A7S1N9M2"/>
<reference evidence="7" key="1">
    <citation type="submission" date="2021-01" db="EMBL/GenBank/DDBJ databases">
        <authorList>
            <person name="Corre E."/>
            <person name="Pelletier E."/>
            <person name="Niang G."/>
            <person name="Scheremetjew M."/>
            <person name="Finn R."/>
            <person name="Kale V."/>
            <person name="Holt S."/>
            <person name="Cochrane G."/>
            <person name="Meng A."/>
            <person name="Brown T."/>
            <person name="Cohen L."/>
        </authorList>
    </citation>
    <scope>NUCLEOTIDE SEQUENCE</scope>
    <source>
        <strain evidence="7">NIES-381</strain>
    </source>
</reference>
<gene>
    <name evidence="7" type="ORF">EGYM00392_LOCUS17827</name>
</gene>
<evidence type="ECO:0008006" key="8">
    <source>
        <dbReference type="Google" id="ProtNLM"/>
    </source>
</evidence>
<evidence type="ECO:0000256" key="2">
    <source>
        <dbReference type="ARBA" id="ARBA00023163"/>
    </source>
</evidence>
<dbReference type="GO" id="GO:0003677">
    <property type="term" value="F:DNA binding"/>
    <property type="evidence" value="ECO:0007669"/>
    <property type="project" value="InterPro"/>
</dbReference>
<dbReference type="FunFam" id="3.90.940.20:FF:000001">
    <property type="entry name" value="DNA-directed RNA polymerases I, II, and III subunit RPABC1"/>
    <property type="match status" value="1"/>
</dbReference>
<dbReference type="InterPro" id="IPR005571">
    <property type="entry name" value="RNA_pol_Rpb5_N"/>
</dbReference>
<evidence type="ECO:0000259" key="6">
    <source>
        <dbReference type="Pfam" id="PF03871"/>
    </source>
</evidence>
<dbReference type="GO" id="GO:0006362">
    <property type="term" value="P:transcription elongation by RNA polymerase I"/>
    <property type="evidence" value="ECO:0007669"/>
    <property type="project" value="TreeGrafter"/>
</dbReference>
<dbReference type="Gene3D" id="3.40.1340.10">
    <property type="entry name" value="RNA polymerase, Rpb5, N-terminal domain"/>
    <property type="match status" value="1"/>
</dbReference>
<evidence type="ECO:0000259" key="5">
    <source>
        <dbReference type="Pfam" id="PF01191"/>
    </source>
</evidence>
<organism evidence="7">
    <name type="scientific">Eutreptiella gymnastica</name>
    <dbReference type="NCBI Taxonomy" id="73025"/>
    <lineage>
        <taxon>Eukaryota</taxon>
        <taxon>Discoba</taxon>
        <taxon>Euglenozoa</taxon>
        <taxon>Euglenida</taxon>
        <taxon>Spirocuta</taxon>
        <taxon>Euglenophyceae</taxon>
        <taxon>Eutreptiales</taxon>
        <taxon>Eutreptiaceae</taxon>
        <taxon>Eutreptiella</taxon>
    </lineage>
</organism>
<comment type="subcellular location">
    <subcellularLocation>
        <location evidence="1">Nucleus</location>
    </subcellularLocation>
</comment>
<evidence type="ECO:0000256" key="4">
    <source>
        <dbReference type="ARBA" id="ARBA00025765"/>
    </source>
</evidence>
<dbReference type="HAMAP" id="MF_00025">
    <property type="entry name" value="RNApol_Rpo5_RPB5"/>
    <property type="match status" value="1"/>
</dbReference>
<dbReference type="FunFam" id="3.40.1340.10:FF:000001">
    <property type="entry name" value="DNA-directed RNA polymerases I, II, and III subunit RPABC1"/>
    <property type="match status" value="1"/>
</dbReference>
<dbReference type="PANTHER" id="PTHR10535">
    <property type="entry name" value="DNA-DIRECTED RNA POLYMERASES I, II, AND III SUBUNIT RPABC1"/>
    <property type="match status" value="1"/>
</dbReference>
<dbReference type="GO" id="GO:0005736">
    <property type="term" value="C:RNA polymerase I complex"/>
    <property type="evidence" value="ECO:0007669"/>
    <property type="project" value="TreeGrafter"/>
</dbReference>
<protein>
    <recommendedName>
        <fullName evidence="8">DNA-directed RNA polymerases I, II, and III subunit RPABC1</fullName>
    </recommendedName>
</protein>
<dbReference type="InterPro" id="IPR035913">
    <property type="entry name" value="RPB5-like_sf"/>
</dbReference>
<dbReference type="GO" id="GO:0005665">
    <property type="term" value="C:RNA polymerase II, core complex"/>
    <property type="evidence" value="ECO:0007669"/>
    <property type="project" value="TreeGrafter"/>
</dbReference>
<dbReference type="EMBL" id="HBGA01048484">
    <property type="protein sequence ID" value="CAD9006737.1"/>
    <property type="molecule type" value="Transcribed_RNA"/>
</dbReference>
<dbReference type="InterPro" id="IPR014381">
    <property type="entry name" value="Arch_Rpo5/euc_Rpb5"/>
</dbReference>